<dbReference type="AlphaFoldDB" id="A0A084AWC0"/>
<gene>
    <name evidence="11" type="ORF">S7711_06227</name>
</gene>
<dbReference type="HOGENOM" id="CLU_022195_9_2_1"/>
<evidence type="ECO:0000313" key="11">
    <source>
        <dbReference type="EMBL" id="KEY69599.1"/>
    </source>
</evidence>
<dbReference type="PANTHER" id="PTHR46206">
    <property type="entry name" value="CYTOCHROME P450"/>
    <property type="match status" value="1"/>
</dbReference>
<protein>
    <recommendedName>
        <fullName evidence="13">Cytochrome P450</fullName>
    </recommendedName>
</protein>
<keyword evidence="8 10" id="KW-0503">Monooxygenase</keyword>
<dbReference type="GO" id="GO:0005506">
    <property type="term" value="F:iron ion binding"/>
    <property type="evidence" value="ECO:0007669"/>
    <property type="project" value="InterPro"/>
</dbReference>
<dbReference type="PANTHER" id="PTHR46206:SF1">
    <property type="entry name" value="P450, PUTATIVE (EUROFUNG)-RELATED"/>
    <property type="match status" value="1"/>
</dbReference>
<dbReference type="GO" id="GO:0016705">
    <property type="term" value="F:oxidoreductase activity, acting on paired donors, with incorporation or reduction of molecular oxygen"/>
    <property type="evidence" value="ECO:0007669"/>
    <property type="project" value="InterPro"/>
</dbReference>
<dbReference type="CDD" id="cd11041">
    <property type="entry name" value="CYP503A1-like"/>
    <property type="match status" value="1"/>
</dbReference>
<evidence type="ECO:0000256" key="9">
    <source>
        <dbReference type="PIRSR" id="PIRSR602403-1"/>
    </source>
</evidence>
<dbReference type="PROSITE" id="PS00086">
    <property type="entry name" value="CYTOCHROME_P450"/>
    <property type="match status" value="1"/>
</dbReference>
<dbReference type="InterPro" id="IPR017972">
    <property type="entry name" value="Cyt_P450_CS"/>
</dbReference>
<dbReference type="InterPro" id="IPR001128">
    <property type="entry name" value="Cyt_P450"/>
</dbReference>
<dbReference type="InterPro" id="IPR036396">
    <property type="entry name" value="Cyt_P450_sf"/>
</dbReference>
<dbReference type="GO" id="GO:0004497">
    <property type="term" value="F:monooxygenase activity"/>
    <property type="evidence" value="ECO:0007669"/>
    <property type="project" value="UniProtKB-KW"/>
</dbReference>
<dbReference type="Gene3D" id="1.10.630.10">
    <property type="entry name" value="Cytochrome P450"/>
    <property type="match status" value="1"/>
</dbReference>
<evidence type="ECO:0000256" key="2">
    <source>
        <dbReference type="ARBA" id="ARBA00004685"/>
    </source>
</evidence>
<comment type="pathway">
    <text evidence="2">Mycotoxin biosynthesis.</text>
</comment>
<dbReference type="Pfam" id="PF00067">
    <property type="entry name" value="p450"/>
    <property type="match status" value="1"/>
</dbReference>
<keyword evidence="7 9" id="KW-0408">Iron</keyword>
<proteinExistence type="inferred from homology"/>
<comment type="cofactor">
    <cofactor evidence="1 9">
        <name>heme</name>
        <dbReference type="ChEBI" id="CHEBI:30413"/>
    </cofactor>
</comment>
<sequence length="529" mass="59371">MLSDLLLRPAVVAPVLVAVYFTVSWLRQPGPANLSVIGARKGDWFPMIQARWRNTRDFKTALEQAYAEGRPTLVPVAGEGDIVLLPPEEAKFITEQPDSVLGFNERAFEAFQVDHTFVDPTITRIALNENLLRSRLTPQIANLVTDLAEEAAWALESYWGGKDTTEEWREVCVFDTMRHIVGSVANRAFVGLPCCRDPELVNNGMAFAIDIPLTSTLVKLVPKPLRPLLAPLLTISNRIHTQRFRNIVIPEIERRLRNWDKQQSDPEHNATPAEREPNDLLQWSIQLAKAGGDPYMWRTNTLADRLLVVNFAAIHTTSFISTEVVLDLVSSKAEYIDEIRDEIKAVLARHGGVWNKRALAEMEKLDSAFRESARYSSILSTGLARVVVAEEGMTTPSGVHLPKGTKVSVPALCIMQNEAVYPGADSFYPFRFSDERKSIREGKEGSDNHVRRARNAFPTTTPDFLVFGHGRHACPGRFFAAAELKLIIADALLNYEFEMLPQKPEGSWFGVTKIPPLQANIKVRRRKEI</sequence>
<keyword evidence="5 9" id="KW-0479">Metal-binding</keyword>
<evidence type="ECO:0000256" key="1">
    <source>
        <dbReference type="ARBA" id="ARBA00001971"/>
    </source>
</evidence>
<dbReference type="Proteomes" id="UP000028045">
    <property type="component" value="Unassembled WGS sequence"/>
</dbReference>
<reference evidence="11 12" key="1">
    <citation type="journal article" date="2014" name="BMC Genomics">
        <title>Comparative genome sequencing reveals chemotype-specific gene clusters in the toxigenic black mold Stachybotrys.</title>
        <authorList>
            <person name="Semeiks J."/>
            <person name="Borek D."/>
            <person name="Otwinowski Z."/>
            <person name="Grishin N.V."/>
        </authorList>
    </citation>
    <scope>NUCLEOTIDE SEQUENCE [LARGE SCALE GENOMIC DNA]</scope>
    <source>
        <strain evidence="12">CBS 109288 / IBT 7711</strain>
    </source>
</reference>
<keyword evidence="12" id="KW-1185">Reference proteome</keyword>
<dbReference type="PRINTS" id="PR00465">
    <property type="entry name" value="EP450IV"/>
</dbReference>
<dbReference type="OrthoDB" id="1844152at2759"/>
<evidence type="ECO:0000256" key="10">
    <source>
        <dbReference type="RuleBase" id="RU000461"/>
    </source>
</evidence>
<evidence type="ECO:0000256" key="7">
    <source>
        <dbReference type="ARBA" id="ARBA00023004"/>
    </source>
</evidence>
<keyword evidence="6 10" id="KW-0560">Oxidoreductase</keyword>
<comment type="similarity">
    <text evidence="3 10">Belongs to the cytochrome P450 family.</text>
</comment>
<dbReference type="SUPFAM" id="SSF48264">
    <property type="entry name" value="Cytochrome P450"/>
    <property type="match status" value="1"/>
</dbReference>
<feature type="binding site" description="axial binding residue" evidence="9">
    <location>
        <position position="474"/>
    </location>
    <ligand>
        <name>heme</name>
        <dbReference type="ChEBI" id="CHEBI:30413"/>
    </ligand>
    <ligandPart>
        <name>Fe</name>
        <dbReference type="ChEBI" id="CHEBI:18248"/>
    </ligandPart>
</feature>
<name>A0A084AWC0_STACB</name>
<evidence type="ECO:0008006" key="13">
    <source>
        <dbReference type="Google" id="ProtNLM"/>
    </source>
</evidence>
<keyword evidence="4 9" id="KW-0349">Heme</keyword>
<accession>A0A084AWC0</accession>
<evidence type="ECO:0000256" key="6">
    <source>
        <dbReference type="ARBA" id="ARBA00023002"/>
    </source>
</evidence>
<organism evidence="11 12">
    <name type="scientific">Stachybotrys chartarum (strain CBS 109288 / IBT 7711)</name>
    <name type="common">Toxic black mold</name>
    <name type="synonym">Stilbospora chartarum</name>
    <dbReference type="NCBI Taxonomy" id="1280523"/>
    <lineage>
        <taxon>Eukaryota</taxon>
        <taxon>Fungi</taxon>
        <taxon>Dikarya</taxon>
        <taxon>Ascomycota</taxon>
        <taxon>Pezizomycotina</taxon>
        <taxon>Sordariomycetes</taxon>
        <taxon>Hypocreomycetidae</taxon>
        <taxon>Hypocreales</taxon>
        <taxon>Stachybotryaceae</taxon>
        <taxon>Stachybotrys</taxon>
    </lineage>
</organism>
<dbReference type="InterPro" id="IPR002403">
    <property type="entry name" value="Cyt_P450_E_grp-IV"/>
</dbReference>
<dbReference type="GO" id="GO:0020037">
    <property type="term" value="F:heme binding"/>
    <property type="evidence" value="ECO:0007669"/>
    <property type="project" value="InterPro"/>
</dbReference>
<evidence type="ECO:0000256" key="4">
    <source>
        <dbReference type="ARBA" id="ARBA00022617"/>
    </source>
</evidence>
<evidence type="ECO:0000256" key="5">
    <source>
        <dbReference type="ARBA" id="ARBA00022723"/>
    </source>
</evidence>
<evidence type="ECO:0000313" key="12">
    <source>
        <dbReference type="Proteomes" id="UP000028045"/>
    </source>
</evidence>
<evidence type="ECO:0000256" key="3">
    <source>
        <dbReference type="ARBA" id="ARBA00010617"/>
    </source>
</evidence>
<dbReference type="EMBL" id="KL648521">
    <property type="protein sequence ID" value="KEY69599.1"/>
    <property type="molecule type" value="Genomic_DNA"/>
</dbReference>
<evidence type="ECO:0000256" key="8">
    <source>
        <dbReference type="ARBA" id="ARBA00023033"/>
    </source>
</evidence>